<evidence type="ECO:0000313" key="2">
    <source>
        <dbReference type="Proteomes" id="UP001456524"/>
    </source>
</evidence>
<dbReference type="PANTHER" id="PTHR47843">
    <property type="entry name" value="BTB DOMAIN-CONTAINING PROTEIN-RELATED"/>
    <property type="match status" value="1"/>
</dbReference>
<sequence length="246" mass="28145">MCTPDSPFMEARTGIVNLDENPYIIRFMLDAMYCEQFERTECMDGLCPDLPEREASILCFVQLYAIADNYQAKDIKTDAEKSFYEIFVDRLYPVIGHGKTSLSIKGFINVVNTVFETTPESDRTLRNLVFRQTNKNFSTLVASTRFQSEMRKVDGFWSGYANRLTFSLRCRRTCPECGETIPIQHTGEFVDGEMLMRCPIECGSVQTTRVRNQPMRRLKSETGSLERGGAVRVMWTGTTYEHVPVG</sequence>
<gene>
    <name evidence="1" type="ORF">IWX90DRAFT_57</name>
</gene>
<evidence type="ECO:0000313" key="1">
    <source>
        <dbReference type="EMBL" id="KAK8176846.1"/>
    </source>
</evidence>
<name>A0ABR1Y4Q9_9PEZI</name>
<dbReference type="PANTHER" id="PTHR47843:SF5">
    <property type="entry name" value="BTB_POZ DOMAIN PROTEIN"/>
    <property type="match status" value="1"/>
</dbReference>
<protein>
    <submittedName>
        <fullName evidence="1">Uncharacterized protein</fullName>
    </submittedName>
</protein>
<comment type="caution">
    <text evidence="1">The sequence shown here is derived from an EMBL/GenBank/DDBJ whole genome shotgun (WGS) entry which is preliminary data.</text>
</comment>
<accession>A0ABR1Y4Q9</accession>
<reference evidence="1 2" key="1">
    <citation type="journal article" date="2022" name="G3 (Bethesda)">
        <title>Enemy or ally: a genomic approach to elucidate the lifestyle of Phyllosticta citrichinaensis.</title>
        <authorList>
            <person name="Buijs V.A."/>
            <person name="Groenewald J.Z."/>
            <person name="Haridas S."/>
            <person name="LaButti K.M."/>
            <person name="Lipzen A."/>
            <person name="Martin F.M."/>
            <person name="Barry K."/>
            <person name="Grigoriev I.V."/>
            <person name="Crous P.W."/>
            <person name="Seidl M.F."/>
        </authorList>
    </citation>
    <scope>NUCLEOTIDE SEQUENCE [LARGE SCALE GENOMIC DNA]</scope>
    <source>
        <strain evidence="1 2">CBS 129764</strain>
    </source>
</reference>
<organism evidence="1 2">
    <name type="scientific">Phyllosticta citrichinensis</name>
    <dbReference type="NCBI Taxonomy" id="1130410"/>
    <lineage>
        <taxon>Eukaryota</taxon>
        <taxon>Fungi</taxon>
        <taxon>Dikarya</taxon>
        <taxon>Ascomycota</taxon>
        <taxon>Pezizomycotina</taxon>
        <taxon>Dothideomycetes</taxon>
        <taxon>Dothideomycetes incertae sedis</taxon>
        <taxon>Botryosphaeriales</taxon>
        <taxon>Phyllostictaceae</taxon>
        <taxon>Phyllosticta</taxon>
    </lineage>
</organism>
<dbReference type="EMBL" id="JBBWUH010000001">
    <property type="protein sequence ID" value="KAK8176846.1"/>
    <property type="molecule type" value="Genomic_DNA"/>
</dbReference>
<keyword evidence="2" id="KW-1185">Reference proteome</keyword>
<dbReference type="Proteomes" id="UP001456524">
    <property type="component" value="Unassembled WGS sequence"/>
</dbReference>
<proteinExistence type="predicted"/>